<feature type="domain" description="Luciferase-like" evidence="1">
    <location>
        <begin position="7"/>
        <end position="112"/>
    </location>
</feature>
<dbReference type="InterPro" id="IPR036661">
    <property type="entry name" value="Luciferase-like_sf"/>
</dbReference>
<comment type="caution">
    <text evidence="2">The sequence shown here is derived from an EMBL/GenBank/DDBJ whole genome shotgun (WGS) entry which is preliminary data.</text>
</comment>
<evidence type="ECO:0000313" key="2">
    <source>
        <dbReference type="EMBL" id="GAA1940447.1"/>
    </source>
</evidence>
<organism evidence="2 3">
    <name type="scientific">Agromyces allii</name>
    <dbReference type="NCBI Taxonomy" id="393607"/>
    <lineage>
        <taxon>Bacteria</taxon>
        <taxon>Bacillati</taxon>
        <taxon>Actinomycetota</taxon>
        <taxon>Actinomycetes</taxon>
        <taxon>Micrococcales</taxon>
        <taxon>Microbacteriaceae</taxon>
        <taxon>Agromyces</taxon>
    </lineage>
</organism>
<dbReference type="Pfam" id="PF00296">
    <property type="entry name" value="Bac_luciferase"/>
    <property type="match status" value="2"/>
</dbReference>
<dbReference type="PANTHER" id="PTHR30137">
    <property type="entry name" value="LUCIFERASE-LIKE MONOOXYGENASE"/>
    <property type="match status" value="1"/>
</dbReference>
<keyword evidence="3" id="KW-1185">Reference proteome</keyword>
<name>A0ABN2Q0I4_9MICO</name>
<dbReference type="EMBL" id="BAAAMK010000001">
    <property type="protein sequence ID" value="GAA1940447.1"/>
    <property type="molecule type" value="Genomic_DNA"/>
</dbReference>
<dbReference type="Gene3D" id="3.20.20.30">
    <property type="entry name" value="Luciferase-like domain"/>
    <property type="match status" value="1"/>
</dbReference>
<dbReference type="InterPro" id="IPR050766">
    <property type="entry name" value="Bact_Lucif_Oxidored"/>
</dbReference>
<protein>
    <submittedName>
        <fullName evidence="2">LLM class flavin-dependent oxidoreductase</fullName>
    </submittedName>
</protein>
<dbReference type="InterPro" id="IPR011251">
    <property type="entry name" value="Luciferase-like_dom"/>
</dbReference>
<dbReference type="SUPFAM" id="SSF51679">
    <property type="entry name" value="Bacterial luciferase-like"/>
    <property type="match status" value="1"/>
</dbReference>
<dbReference type="Proteomes" id="UP001499954">
    <property type="component" value="Unassembled WGS sequence"/>
</dbReference>
<dbReference type="RefSeq" id="WP_344313714.1">
    <property type="nucleotide sequence ID" value="NZ_BAAAMK010000001.1"/>
</dbReference>
<feature type="domain" description="Luciferase-like" evidence="1">
    <location>
        <begin position="167"/>
        <end position="338"/>
    </location>
</feature>
<proteinExistence type="predicted"/>
<evidence type="ECO:0000259" key="1">
    <source>
        <dbReference type="Pfam" id="PF00296"/>
    </source>
</evidence>
<gene>
    <name evidence="2" type="ORF">GCM10009717_03490</name>
</gene>
<sequence>MTRVPLGVLDLVPVPSRATPREALEASLRIVRSAEAAGYARYWFAEHHFNPGVIGSSPAVLIALAGAATTRIRLGSAAVQLSPRHTEAVVAEEFALLATAFPGRIDLGIGRSALGGGGPIGPADAPETVTPDGLLIPEPYHFERTFDAPKFRTLAALLVRGEGGSTFADQVETILALLGDGIGDGDGRVDLGTAPGVSGPELRLFGSGTVTAQLAGRLGLPFAANYHSAPSGVLVSIDEYRAAFLPSERLDRPHVIVSADVVAGPTGERARELASGYPAWVRSIRNGLGAIAYPTPDEAAALTWTDADRRLVDDRVRTRFVGTPADLAARLDTLQRATGADELVLTTITHDPEDRIASFESIAREWHG</sequence>
<accession>A0ABN2Q0I4</accession>
<dbReference type="PANTHER" id="PTHR30137:SF6">
    <property type="entry name" value="LUCIFERASE-LIKE MONOOXYGENASE"/>
    <property type="match status" value="1"/>
</dbReference>
<reference evidence="2 3" key="1">
    <citation type="journal article" date="2019" name="Int. J. Syst. Evol. Microbiol.">
        <title>The Global Catalogue of Microorganisms (GCM) 10K type strain sequencing project: providing services to taxonomists for standard genome sequencing and annotation.</title>
        <authorList>
            <consortium name="The Broad Institute Genomics Platform"/>
            <consortium name="The Broad Institute Genome Sequencing Center for Infectious Disease"/>
            <person name="Wu L."/>
            <person name="Ma J."/>
        </authorList>
    </citation>
    <scope>NUCLEOTIDE SEQUENCE [LARGE SCALE GENOMIC DNA]</scope>
    <source>
        <strain evidence="2 3">JCM 13584</strain>
    </source>
</reference>
<evidence type="ECO:0000313" key="3">
    <source>
        <dbReference type="Proteomes" id="UP001499954"/>
    </source>
</evidence>